<gene>
    <name evidence="1" type="ORF">ADEAN_001055000</name>
</gene>
<dbReference type="VEuPathDB" id="TriTrypDB:ADEAN_001055000"/>
<proteinExistence type="predicted"/>
<protein>
    <submittedName>
        <fullName evidence="1">Uncharacterized protein</fullName>
    </submittedName>
</protein>
<organism evidence="1 2">
    <name type="scientific">Angomonas deanei</name>
    <dbReference type="NCBI Taxonomy" id="59799"/>
    <lineage>
        <taxon>Eukaryota</taxon>
        <taxon>Discoba</taxon>
        <taxon>Euglenozoa</taxon>
        <taxon>Kinetoplastea</taxon>
        <taxon>Metakinetoplastina</taxon>
        <taxon>Trypanosomatida</taxon>
        <taxon>Trypanosomatidae</taxon>
        <taxon>Strigomonadinae</taxon>
        <taxon>Angomonas</taxon>
    </lineage>
</organism>
<dbReference type="OrthoDB" id="270270at2759"/>
<reference evidence="1 2" key="1">
    <citation type="submission" date="2020-08" db="EMBL/GenBank/DDBJ databases">
        <authorList>
            <person name="Newling K."/>
            <person name="Davey J."/>
            <person name="Forrester S."/>
        </authorList>
    </citation>
    <scope>NUCLEOTIDE SEQUENCE [LARGE SCALE GENOMIC DNA]</scope>
    <source>
        <strain evidence="2">Crithidia deanei Carvalho (ATCC PRA-265)</strain>
    </source>
</reference>
<evidence type="ECO:0000313" key="1">
    <source>
        <dbReference type="EMBL" id="CAD2222991.1"/>
    </source>
</evidence>
<dbReference type="AlphaFoldDB" id="A0A7G2CV92"/>
<dbReference type="Proteomes" id="UP000515908">
    <property type="component" value="Chromosome 29"/>
</dbReference>
<dbReference type="EMBL" id="LR877173">
    <property type="protein sequence ID" value="CAD2222991.1"/>
    <property type="molecule type" value="Genomic_DNA"/>
</dbReference>
<accession>A0A7G2CV92</accession>
<evidence type="ECO:0000313" key="2">
    <source>
        <dbReference type="Proteomes" id="UP000515908"/>
    </source>
</evidence>
<sequence length="695" mass="79528">MFQNPNYLTKFSLQTSVERSEKGFTSIRIHQWSRAQIESAAMHKNANKDYTKEVDLTFTRCPDYINQFPLECYEELVNQQISILTNFSDNYRTNPSVLRATNFLIKQICDGYVSKIPFGKPYSLFRSISVCYLPTFFLMMESDYLCVRSHVYDFFLTLGAHLQIVDTKNAYDCTGALENELVWMLFNILKRQAVIKTQDELIWSAAAKCTLAIVPRPFRHLIDSRALLKFLKIPKLAEKNPSTFTIFSEAFVRSLLTDKRLGVKPHDNLTIDKEAFSSLGNSGLAEIIGLYRNSFTVGARFSYFQFLFSYTAQKVRSTPKESQKDSSTIALPQSLQHCFKELVSLEFFWYLHPLFFYQSHRVTSELANEIIFDLNFKELRENRTVIMAMVQEILLVMAEDSALPKDIMQDFDSSATTGPSLMVVAEDVVGTVPRLLREPDIDVKTYRIAWQLAFLTLRIIKERLGDARGELLADRLISQIVDYDEVTDEQVKYRIRKVCPDLIYSLELLSRTHPSQGTKPLDSILEGFLFLKSAPLTSLLPQLVLVFRFFMEFFSFRNGSILNSPESSNVASLILNGVLLVPSTVLQSIGTRNLWAIYRVLVCDQSQSVCNDRHVIMSLLSSLETSTEMHCVRMWETVMMDLYPPVALIGALRVVQIYKKHSPNPPVEVNERSENLYAQAVNLIYGHGSETGSRQ</sequence>
<keyword evidence="2" id="KW-1185">Reference proteome</keyword>
<name>A0A7G2CV92_9TRYP</name>